<evidence type="ECO:0000256" key="1">
    <source>
        <dbReference type="SAM" id="MobiDB-lite"/>
    </source>
</evidence>
<organism evidence="2 3">
    <name type="scientific">Zygosaccharomyces mellis</name>
    <dbReference type="NCBI Taxonomy" id="42258"/>
    <lineage>
        <taxon>Eukaryota</taxon>
        <taxon>Fungi</taxon>
        <taxon>Dikarya</taxon>
        <taxon>Ascomycota</taxon>
        <taxon>Saccharomycotina</taxon>
        <taxon>Saccharomycetes</taxon>
        <taxon>Saccharomycetales</taxon>
        <taxon>Saccharomycetaceae</taxon>
        <taxon>Zygosaccharomyces</taxon>
    </lineage>
</organism>
<feature type="region of interest" description="Disordered" evidence="1">
    <location>
        <begin position="94"/>
        <end position="118"/>
    </location>
</feature>
<evidence type="ECO:0000313" key="3">
    <source>
        <dbReference type="Proteomes" id="UP000301737"/>
    </source>
</evidence>
<name>A0A4C2E4Z2_9SACH</name>
<dbReference type="AlphaFoldDB" id="A0A4C2E4Z2"/>
<reference evidence="2 3" key="1">
    <citation type="submission" date="2019-01" db="EMBL/GenBank/DDBJ databases">
        <title>Draft Genome Sequencing of Zygosaccharomyces mellis Ca-7.</title>
        <authorList>
            <person name="Shiwa Y."/>
            <person name="Kanesaki Y."/>
            <person name="Ishige T."/>
            <person name="Mura K."/>
            <person name="Hori T."/>
            <person name="Tamura T."/>
        </authorList>
    </citation>
    <scope>NUCLEOTIDE SEQUENCE [LARGE SCALE GENOMIC DNA]</scope>
    <source>
        <strain evidence="2 3">Ca-7</strain>
    </source>
</reference>
<dbReference type="InterPro" id="IPR013640">
    <property type="entry name" value="Vfa1"/>
</dbReference>
<dbReference type="GO" id="GO:0007034">
    <property type="term" value="P:vacuolar transport"/>
    <property type="evidence" value="ECO:0007669"/>
    <property type="project" value="TreeGrafter"/>
</dbReference>
<comment type="caution">
    <text evidence="2">The sequence shown here is derived from an EMBL/GenBank/DDBJ whole genome shotgun (WGS) entry which is preliminary data.</text>
</comment>
<evidence type="ECO:0000313" key="2">
    <source>
        <dbReference type="EMBL" id="GCE97068.1"/>
    </source>
</evidence>
<dbReference type="Pfam" id="PF08432">
    <property type="entry name" value="Vfa1"/>
    <property type="match status" value="1"/>
</dbReference>
<accession>A0A4C2E4Z2</accession>
<proteinExistence type="predicted"/>
<keyword evidence="3" id="KW-1185">Reference proteome</keyword>
<dbReference type="PANTHER" id="PTHR28218:SF1">
    <property type="entry name" value="VPS4-ASSOCIATED PROTEIN 1"/>
    <property type="match status" value="1"/>
</dbReference>
<dbReference type="EMBL" id="BIMX01000001">
    <property type="protein sequence ID" value="GCE97068.1"/>
    <property type="molecule type" value="Genomic_DNA"/>
</dbReference>
<protein>
    <recommendedName>
        <fullName evidence="4">VPS4-associated protein 1</fullName>
    </recommendedName>
</protein>
<dbReference type="GO" id="GO:0005768">
    <property type="term" value="C:endosome"/>
    <property type="evidence" value="ECO:0007669"/>
    <property type="project" value="TreeGrafter"/>
</dbReference>
<dbReference type="OrthoDB" id="2158714at2759"/>
<evidence type="ECO:0008006" key="4">
    <source>
        <dbReference type="Google" id="ProtNLM"/>
    </source>
</evidence>
<sequence>MKNEYTARKVSIKDTQPCLVCHKPTTTVLYNGIDWFYTCDIHLRDNSQFVTPLYSKEYQEAVTKLKALKPPAAVNSSSVLDGWITKVLKKDSTEKNVEKNRDGDDSDKTTENKDQRQELQRRYDAQLDLIAKLQRQNRKYQLSRTVFELRIQRKQWENRWREQKRIEDANYTDTDPKELEMKFVFPSVPKS</sequence>
<dbReference type="PANTHER" id="PTHR28218">
    <property type="entry name" value="VPS4-ASSOCIATED PROTEIN 1"/>
    <property type="match status" value="1"/>
</dbReference>
<dbReference type="Proteomes" id="UP000301737">
    <property type="component" value="Unassembled WGS sequence"/>
</dbReference>
<gene>
    <name evidence="2" type="ORF">ZYGM_003086</name>
</gene>